<dbReference type="InterPro" id="IPR003204">
    <property type="entry name" value="Cyt_c_oxidase_su5A/6"/>
</dbReference>
<evidence type="ECO:0000256" key="6">
    <source>
        <dbReference type="ARBA" id="ARBA00022723"/>
    </source>
</evidence>
<dbReference type="SUPFAM" id="SSF48479">
    <property type="entry name" value="Cytochrome c oxidase subunit E"/>
    <property type="match status" value="1"/>
</dbReference>
<dbReference type="GO" id="GO:0046872">
    <property type="term" value="F:metal ion binding"/>
    <property type="evidence" value="ECO:0007669"/>
    <property type="project" value="UniProtKB-KW"/>
</dbReference>
<evidence type="ECO:0000313" key="13">
    <source>
        <dbReference type="EMBL" id="KII64005.1"/>
    </source>
</evidence>
<evidence type="ECO:0000256" key="2">
    <source>
        <dbReference type="ARBA" id="ARBA00004673"/>
    </source>
</evidence>
<sequence>MHIFRRVLGLRGRIIPLGQRRTYEISTDPLDGQVYHEYFTKALRKRPDKYQFHALISIFFKSDHSPPPEILAEMLLCCHHNHDLPIAIRIMEEVRQRMCTQPGAFEYIEKVIEPTMKEIGLPTLKELGL</sequence>
<keyword evidence="14" id="KW-1185">Reference proteome</keyword>
<comment type="caution">
    <text evidence="13">The sequence shown here is derived from an EMBL/GenBank/DDBJ whole genome shotgun (WGS) entry which is preliminary data.</text>
</comment>
<evidence type="ECO:0000256" key="3">
    <source>
        <dbReference type="ARBA" id="ARBA00007972"/>
    </source>
</evidence>
<keyword evidence="6" id="KW-0479">Metal-binding</keyword>
<keyword evidence="9" id="KW-0408">Iron</keyword>
<evidence type="ECO:0000256" key="1">
    <source>
        <dbReference type="ARBA" id="ARBA00004443"/>
    </source>
</evidence>
<keyword evidence="8" id="KW-0809">Transit peptide</keyword>
<keyword evidence="5" id="KW-0349">Heme</keyword>
<dbReference type="InterPro" id="IPR036545">
    <property type="entry name" value="Cyt_c_oxidase_su5A/6_sf"/>
</dbReference>
<dbReference type="UniPathway" id="UPA00705"/>
<dbReference type="GO" id="GO:0006123">
    <property type="term" value="P:mitochondrial electron transport, cytochrome c to oxygen"/>
    <property type="evidence" value="ECO:0007669"/>
    <property type="project" value="InterPro"/>
</dbReference>
<evidence type="ECO:0000256" key="9">
    <source>
        <dbReference type="ARBA" id="ARBA00023004"/>
    </source>
</evidence>
<dbReference type="GO" id="GO:0005743">
    <property type="term" value="C:mitochondrial inner membrane"/>
    <property type="evidence" value="ECO:0007669"/>
    <property type="project" value="UniProtKB-SubCell"/>
</dbReference>
<dbReference type="Gene3D" id="1.25.40.40">
    <property type="entry name" value="Cytochrome c oxidase, subunit Va/VI"/>
    <property type="match status" value="1"/>
</dbReference>
<proteinExistence type="inferred from homology"/>
<protein>
    <recommendedName>
        <fullName evidence="4">Cytochrome c oxidase subunit 5A, mitochondrial</fullName>
    </recommendedName>
    <alternativeName>
        <fullName evidence="12">Cytochrome c oxidase polypeptide Va</fullName>
    </alternativeName>
</protein>
<organism evidence="13 14">
    <name type="scientific">Thelohanellus kitauei</name>
    <name type="common">Myxosporean</name>
    <dbReference type="NCBI Taxonomy" id="669202"/>
    <lineage>
        <taxon>Eukaryota</taxon>
        <taxon>Metazoa</taxon>
        <taxon>Cnidaria</taxon>
        <taxon>Myxozoa</taxon>
        <taxon>Myxosporea</taxon>
        <taxon>Bivalvulida</taxon>
        <taxon>Platysporina</taxon>
        <taxon>Myxobolidae</taxon>
        <taxon>Thelohanellus</taxon>
    </lineage>
</organism>
<evidence type="ECO:0000256" key="11">
    <source>
        <dbReference type="ARBA" id="ARBA00023136"/>
    </source>
</evidence>
<keyword evidence="10" id="KW-0496">Mitochondrion</keyword>
<reference evidence="13 14" key="1">
    <citation type="journal article" date="2014" name="Genome Biol. Evol.">
        <title>The genome of the myxosporean Thelohanellus kitauei shows adaptations to nutrient acquisition within its fish host.</title>
        <authorList>
            <person name="Yang Y."/>
            <person name="Xiong J."/>
            <person name="Zhou Z."/>
            <person name="Huo F."/>
            <person name="Miao W."/>
            <person name="Ran C."/>
            <person name="Liu Y."/>
            <person name="Zhang J."/>
            <person name="Feng J."/>
            <person name="Wang M."/>
            <person name="Wang M."/>
            <person name="Wang L."/>
            <person name="Yao B."/>
        </authorList>
    </citation>
    <scope>NUCLEOTIDE SEQUENCE [LARGE SCALE GENOMIC DNA]</scope>
    <source>
        <strain evidence="13">Wuqing</strain>
    </source>
</reference>
<dbReference type="OrthoDB" id="5778907at2759"/>
<evidence type="ECO:0000256" key="8">
    <source>
        <dbReference type="ARBA" id="ARBA00022946"/>
    </source>
</evidence>
<dbReference type="AlphaFoldDB" id="A0A0C2MHY1"/>
<evidence type="ECO:0000256" key="7">
    <source>
        <dbReference type="ARBA" id="ARBA00022792"/>
    </source>
</evidence>
<keyword evidence="7" id="KW-0999">Mitochondrion inner membrane</keyword>
<evidence type="ECO:0000313" key="14">
    <source>
        <dbReference type="Proteomes" id="UP000031668"/>
    </source>
</evidence>
<comment type="pathway">
    <text evidence="2">Energy metabolism; oxidative phosphorylation.</text>
</comment>
<accession>A0A0C2MHY1</accession>
<evidence type="ECO:0000256" key="5">
    <source>
        <dbReference type="ARBA" id="ARBA00022617"/>
    </source>
</evidence>
<comment type="similarity">
    <text evidence="3">Belongs to the cytochrome c oxidase subunit 5A family.</text>
</comment>
<name>A0A0C2MHY1_THEKT</name>
<gene>
    <name evidence="13" type="ORF">RF11_08816</name>
</gene>
<evidence type="ECO:0000256" key="10">
    <source>
        <dbReference type="ARBA" id="ARBA00023128"/>
    </source>
</evidence>
<dbReference type="GO" id="GO:0045277">
    <property type="term" value="C:respiratory chain complex IV"/>
    <property type="evidence" value="ECO:0007669"/>
    <property type="project" value="InterPro"/>
</dbReference>
<dbReference type="Pfam" id="PF02284">
    <property type="entry name" value="COX5A"/>
    <property type="match status" value="1"/>
</dbReference>
<dbReference type="EMBL" id="JWZT01004477">
    <property type="protein sequence ID" value="KII64005.1"/>
    <property type="molecule type" value="Genomic_DNA"/>
</dbReference>
<comment type="subcellular location">
    <subcellularLocation>
        <location evidence="1">Mitochondrion inner membrane</location>
        <topology evidence="1">Peripheral membrane protein</topology>
        <orientation evidence="1">Matrix side</orientation>
    </subcellularLocation>
</comment>
<evidence type="ECO:0000256" key="4">
    <source>
        <dbReference type="ARBA" id="ARBA00021968"/>
    </source>
</evidence>
<evidence type="ECO:0000256" key="12">
    <source>
        <dbReference type="ARBA" id="ARBA00031049"/>
    </source>
</evidence>
<keyword evidence="11" id="KW-0472">Membrane</keyword>
<dbReference type="Proteomes" id="UP000031668">
    <property type="component" value="Unassembled WGS sequence"/>
</dbReference>